<feature type="domain" description="DUF8212" evidence="1">
    <location>
        <begin position="10"/>
        <end position="76"/>
    </location>
</feature>
<dbReference type="PANTHER" id="PTHR10622:SF12">
    <property type="entry name" value="HET DOMAIN-CONTAINING PROTEIN"/>
    <property type="match status" value="1"/>
</dbReference>
<dbReference type="OrthoDB" id="674604at2759"/>
<sequence length="375" mass="42895">MPLLYGEEEKAFQRLQEEIIRSTADLSILAWTIPRSEFGWNLEDCVEYKPINTTESQLCGLLARSPNDFKNCGQYEREYEGGLREFSISNIGLRTRVRLQGVALTENSMYLSLPLNCSFLDSRLGVRLKQVSRLKYLRQDPWGLVQYEPEKCVKFPPSERFLLTEVPRNHLWSSCGLASVQYAMATSRRYVARIVPDIQVSQQSLRSKLSLRRPLPPDRYDYEEMLFFVSRNVQHDFGIINVTFAIHGYEKCTVKATLIMLGWSEGSNRYPQFSVVDHDKWSRALVPFRDLQTESAHTSGKLVESLRAAGIFRTRSVQRHIDGTSLMSVLSITATNVGRNELCGEICYDVKVSASIVPIGQGPVFQPMAWQQFKD</sequence>
<evidence type="ECO:0000313" key="2">
    <source>
        <dbReference type="EMBL" id="KAJ4404172.1"/>
    </source>
</evidence>
<comment type="caution">
    <text evidence="2">The sequence shown here is derived from an EMBL/GenBank/DDBJ whole genome shotgun (WGS) entry which is preliminary data.</text>
</comment>
<dbReference type="EMBL" id="JAPEVA010000045">
    <property type="protein sequence ID" value="KAJ4404172.1"/>
    <property type="molecule type" value="Genomic_DNA"/>
</dbReference>
<proteinExistence type="predicted"/>
<dbReference type="InterPro" id="IPR058525">
    <property type="entry name" value="DUF8212"/>
</dbReference>
<evidence type="ECO:0000313" key="3">
    <source>
        <dbReference type="Proteomes" id="UP001140510"/>
    </source>
</evidence>
<dbReference type="Pfam" id="PF26640">
    <property type="entry name" value="DUF8212"/>
    <property type="match status" value="1"/>
</dbReference>
<organism evidence="2 3">
    <name type="scientific">Didymella pomorum</name>
    <dbReference type="NCBI Taxonomy" id="749634"/>
    <lineage>
        <taxon>Eukaryota</taxon>
        <taxon>Fungi</taxon>
        <taxon>Dikarya</taxon>
        <taxon>Ascomycota</taxon>
        <taxon>Pezizomycotina</taxon>
        <taxon>Dothideomycetes</taxon>
        <taxon>Pleosporomycetidae</taxon>
        <taxon>Pleosporales</taxon>
        <taxon>Pleosporineae</taxon>
        <taxon>Didymellaceae</taxon>
        <taxon>Didymella</taxon>
    </lineage>
</organism>
<reference evidence="2" key="1">
    <citation type="submission" date="2022-10" db="EMBL/GenBank/DDBJ databases">
        <title>Tapping the CABI collections for fungal endophytes: first genome assemblies for Collariella, Neodidymelliopsis, Ascochyta clinopodiicola, Didymella pomorum, Didymosphaeria variabile, Neocosmospora piperis and Neocucurbitaria cava.</title>
        <authorList>
            <person name="Hill R."/>
        </authorList>
    </citation>
    <scope>NUCLEOTIDE SEQUENCE</scope>
    <source>
        <strain evidence="2">IMI 355091</strain>
    </source>
</reference>
<dbReference type="AlphaFoldDB" id="A0A9W9D7Q8"/>
<dbReference type="Proteomes" id="UP001140510">
    <property type="component" value="Unassembled WGS sequence"/>
</dbReference>
<keyword evidence="3" id="KW-1185">Reference proteome</keyword>
<evidence type="ECO:0000259" key="1">
    <source>
        <dbReference type="Pfam" id="PF26640"/>
    </source>
</evidence>
<dbReference type="PANTHER" id="PTHR10622">
    <property type="entry name" value="HET DOMAIN-CONTAINING PROTEIN"/>
    <property type="match status" value="1"/>
</dbReference>
<accession>A0A9W9D7Q8</accession>
<name>A0A9W9D7Q8_9PLEO</name>
<gene>
    <name evidence="2" type="ORF">N0V91_006074</name>
</gene>
<protein>
    <recommendedName>
        <fullName evidence="1">DUF8212 domain-containing protein</fullName>
    </recommendedName>
</protein>